<name>A0A285N6N8_NATPI</name>
<dbReference type="InterPro" id="IPR051207">
    <property type="entry name" value="ComplexI_NDUFA9_subunit"/>
</dbReference>
<dbReference type="Proteomes" id="UP000219453">
    <property type="component" value="Unassembled WGS sequence"/>
</dbReference>
<dbReference type="PANTHER" id="PTHR12126:SF11">
    <property type="entry name" value="NADH DEHYDROGENASE [UBIQUINONE] 1 ALPHA SUBCOMPLEX SUBUNIT 9, MITOCHONDRIAL"/>
    <property type="match status" value="1"/>
</dbReference>
<dbReference type="PANTHER" id="PTHR12126">
    <property type="entry name" value="NADH-UBIQUINONE OXIDOREDUCTASE 39 KDA SUBUNIT-RELATED"/>
    <property type="match status" value="1"/>
</dbReference>
<dbReference type="Pfam" id="PF13460">
    <property type="entry name" value="NAD_binding_10"/>
    <property type="match status" value="1"/>
</dbReference>
<gene>
    <name evidence="2" type="ORF">SAMN06269185_0331</name>
</gene>
<dbReference type="EMBL" id="OBEJ01000001">
    <property type="protein sequence ID" value="SNZ03646.1"/>
    <property type="molecule type" value="Genomic_DNA"/>
</dbReference>
<dbReference type="Gene3D" id="3.40.50.720">
    <property type="entry name" value="NAD(P)-binding Rossmann-like Domain"/>
    <property type="match status" value="1"/>
</dbReference>
<dbReference type="InterPro" id="IPR016040">
    <property type="entry name" value="NAD(P)-bd_dom"/>
</dbReference>
<dbReference type="InterPro" id="IPR036291">
    <property type="entry name" value="NAD(P)-bd_dom_sf"/>
</dbReference>
<evidence type="ECO:0000313" key="2">
    <source>
        <dbReference type="EMBL" id="SNZ03646.1"/>
    </source>
</evidence>
<protein>
    <submittedName>
        <fullName evidence="2">NADH dehydrogenase</fullName>
    </submittedName>
</protein>
<dbReference type="CDD" id="cd05271">
    <property type="entry name" value="NDUFA9_like_SDR_a"/>
    <property type="match status" value="1"/>
</dbReference>
<sequence>MDVLVTGGDGFVGRHLCSELLDRGHDVTSLSRTPDPSVLPSEVDLQQGDVTDYDSIEDAFEGKDVVVNLAALPPLHQPPKETSHDSVCIGGSINAVEAAEQHGVSKFVEMSSLGADPNGDTAYWRTQGLGEKVVRYSELDWIVFRPSFIFGDGSETFTFVRRHTTPYVTVLPDGGDHPRFQPIWVGDCVEIFADGIEDDAYDGEVYELGGPEVLSFGEVARMLYEADGKSVEIVPVPMVLATVALYAVDPIPSIPLGVDQARALKMSNVTDHNDVGAFGYDESDLTTLSAYLRGEQRHRPQRRPVPSD</sequence>
<organism evidence="2 3">
    <name type="scientific">Natronoarchaeum philippinense</name>
    <dbReference type="NCBI Taxonomy" id="558529"/>
    <lineage>
        <taxon>Archaea</taxon>
        <taxon>Methanobacteriati</taxon>
        <taxon>Methanobacteriota</taxon>
        <taxon>Stenosarchaea group</taxon>
        <taxon>Halobacteria</taxon>
        <taxon>Halobacteriales</taxon>
        <taxon>Natronoarchaeaceae</taxon>
    </lineage>
</organism>
<dbReference type="GO" id="GO:0044877">
    <property type="term" value="F:protein-containing complex binding"/>
    <property type="evidence" value="ECO:0007669"/>
    <property type="project" value="TreeGrafter"/>
</dbReference>
<reference evidence="2 3" key="1">
    <citation type="submission" date="2017-09" db="EMBL/GenBank/DDBJ databases">
        <authorList>
            <person name="Ehlers B."/>
            <person name="Leendertz F.H."/>
        </authorList>
    </citation>
    <scope>NUCLEOTIDE SEQUENCE [LARGE SCALE GENOMIC DNA]</scope>
    <source>
        <strain evidence="2 3">DSM 27208</strain>
    </source>
</reference>
<dbReference type="OrthoDB" id="4907at2157"/>
<evidence type="ECO:0000259" key="1">
    <source>
        <dbReference type="Pfam" id="PF13460"/>
    </source>
</evidence>
<evidence type="ECO:0000313" key="3">
    <source>
        <dbReference type="Proteomes" id="UP000219453"/>
    </source>
</evidence>
<proteinExistence type="predicted"/>
<dbReference type="SUPFAM" id="SSF51735">
    <property type="entry name" value="NAD(P)-binding Rossmann-fold domains"/>
    <property type="match status" value="1"/>
</dbReference>
<keyword evidence="3" id="KW-1185">Reference proteome</keyword>
<dbReference type="RefSeq" id="WP_097007376.1">
    <property type="nucleotide sequence ID" value="NZ_OBEJ01000001.1"/>
</dbReference>
<feature type="domain" description="NAD(P)-binding" evidence="1">
    <location>
        <begin position="7"/>
        <end position="160"/>
    </location>
</feature>
<dbReference type="AlphaFoldDB" id="A0A285N6N8"/>
<accession>A0A285N6N8</accession>